<keyword evidence="3" id="KW-1185">Reference proteome</keyword>
<accession>A0AAD3RNW8</accession>
<evidence type="ECO:0000313" key="2">
    <source>
        <dbReference type="EMBL" id="GLJ56561.1"/>
    </source>
</evidence>
<evidence type="ECO:0000313" key="3">
    <source>
        <dbReference type="Proteomes" id="UP001234787"/>
    </source>
</evidence>
<comment type="caution">
    <text evidence="2">The sequence shown here is derived from an EMBL/GenBank/DDBJ whole genome shotgun (WGS) entry which is preliminary data.</text>
</comment>
<sequence length="88" mass="9542">MTVRGASAKRFIPPWGGESRVKGILDEEGADQRDRADCVWRGSCPCSSGCSMVPLTLGSERSHELMKRLSPPSKASNQPHIRRAGAGY</sequence>
<dbReference type="EMBL" id="BSEH01000022">
    <property type="protein sequence ID" value="GLJ56561.1"/>
    <property type="molecule type" value="Genomic_DNA"/>
</dbReference>
<proteinExistence type="predicted"/>
<dbReference type="AlphaFoldDB" id="A0AAD3RNW8"/>
<dbReference type="Proteomes" id="UP001234787">
    <property type="component" value="Unassembled WGS sequence"/>
</dbReference>
<protein>
    <submittedName>
        <fullName evidence="2">Uncharacterized protein</fullName>
    </submittedName>
</protein>
<name>A0AAD3RNW8_CRYJA</name>
<reference evidence="2" key="1">
    <citation type="submission" date="2022-12" db="EMBL/GenBank/DDBJ databases">
        <title>Chromosome-Level Genome Assembly of Japanese Cedar (Cryptomeriajaponica D. Don).</title>
        <authorList>
            <person name="Fujino T."/>
            <person name="Yamaguchi K."/>
            <person name="Yokoyama T."/>
            <person name="Hamanaka T."/>
            <person name="Harazono Y."/>
            <person name="Kamada H."/>
            <person name="Kobayashi W."/>
            <person name="Ujino-Ihara T."/>
            <person name="Uchiyama K."/>
            <person name="Matsumoto A."/>
            <person name="Izuno A."/>
            <person name="Tsumura Y."/>
            <person name="Toyoda A."/>
            <person name="Shigenobu S."/>
            <person name="Moriguchi Y."/>
            <person name="Ueno S."/>
            <person name="Kasahara M."/>
        </authorList>
    </citation>
    <scope>NUCLEOTIDE SEQUENCE</scope>
</reference>
<organism evidence="2 3">
    <name type="scientific">Cryptomeria japonica</name>
    <name type="common">Japanese cedar</name>
    <name type="synonym">Cupressus japonica</name>
    <dbReference type="NCBI Taxonomy" id="3369"/>
    <lineage>
        <taxon>Eukaryota</taxon>
        <taxon>Viridiplantae</taxon>
        <taxon>Streptophyta</taxon>
        <taxon>Embryophyta</taxon>
        <taxon>Tracheophyta</taxon>
        <taxon>Spermatophyta</taxon>
        <taxon>Pinopsida</taxon>
        <taxon>Pinidae</taxon>
        <taxon>Conifers II</taxon>
        <taxon>Cupressales</taxon>
        <taxon>Cupressaceae</taxon>
        <taxon>Cryptomeria</taxon>
    </lineage>
</organism>
<feature type="region of interest" description="Disordered" evidence="1">
    <location>
        <begin position="61"/>
        <end position="88"/>
    </location>
</feature>
<gene>
    <name evidence="2" type="ORF">SUGI_1228090</name>
</gene>
<evidence type="ECO:0000256" key="1">
    <source>
        <dbReference type="SAM" id="MobiDB-lite"/>
    </source>
</evidence>